<comment type="similarity">
    <text evidence="5">Belongs to the TRAFAC class OBG-HflX-like GTPase superfamily. HflX GTPase family.</text>
</comment>
<evidence type="ECO:0000313" key="8">
    <source>
        <dbReference type="EMBL" id="NIJ55186.1"/>
    </source>
</evidence>
<dbReference type="PIRSF" id="PIRSF006809">
    <property type="entry name" value="GTP-binding_hflX_prd"/>
    <property type="match status" value="1"/>
</dbReference>
<dbReference type="InterPro" id="IPR030394">
    <property type="entry name" value="G_HFLX_dom"/>
</dbReference>
<dbReference type="Gene3D" id="3.40.50.300">
    <property type="entry name" value="P-loop containing nucleotide triphosphate hydrolases"/>
    <property type="match status" value="1"/>
</dbReference>
<dbReference type="Pfam" id="PF16360">
    <property type="entry name" value="GTP-bdg_M"/>
    <property type="match status" value="1"/>
</dbReference>
<protein>
    <recommendedName>
        <fullName evidence="5">GTPase HflX</fullName>
    </recommendedName>
    <alternativeName>
        <fullName evidence="5">GTP-binding protein HflX</fullName>
    </alternativeName>
</protein>
<dbReference type="Pfam" id="PF01926">
    <property type="entry name" value="MMR_HSR1"/>
    <property type="match status" value="1"/>
</dbReference>
<dbReference type="EMBL" id="JAASQJ010000004">
    <property type="protein sequence ID" value="NIJ55186.1"/>
    <property type="molecule type" value="Genomic_DNA"/>
</dbReference>
<dbReference type="RefSeq" id="WP_167274574.1">
    <property type="nucleotide sequence ID" value="NZ_JAASQJ010000004.1"/>
</dbReference>
<evidence type="ECO:0000256" key="3">
    <source>
        <dbReference type="ARBA" id="ARBA00022842"/>
    </source>
</evidence>
<reference evidence="8 9" key="1">
    <citation type="submission" date="2020-03" db="EMBL/GenBank/DDBJ databases">
        <title>Genomic Encyclopedia of Type Strains, Phase IV (KMG-IV): sequencing the most valuable type-strain genomes for metagenomic binning, comparative biology and taxonomic classification.</title>
        <authorList>
            <person name="Goeker M."/>
        </authorList>
    </citation>
    <scope>NUCLEOTIDE SEQUENCE [LARGE SCALE GENOMIC DNA]</scope>
    <source>
        <strain evidence="8 9">DSM 102865</strain>
    </source>
</reference>
<dbReference type="InterPro" id="IPR042108">
    <property type="entry name" value="GTPase_HflX_N_sf"/>
</dbReference>
<evidence type="ECO:0000256" key="4">
    <source>
        <dbReference type="ARBA" id="ARBA00023134"/>
    </source>
</evidence>
<name>A0ABX0UQC8_9BACT</name>
<keyword evidence="4 5" id="KW-0342">GTP-binding</keyword>
<dbReference type="CDD" id="cd01878">
    <property type="entry name" value="HflX"/>
    <property type="match status" value="1"/>
</dbReference>
<keyword evidence="1" id="KW-0479">Metal-binding</keyword>
<sequence length="400" mass="45312">MGRKEKLQATTEPARRAILVAVSSQKQAAAKTWEYLDELSFLAKTIRIETVCLFTQNLLHPDARTYTGKGKLEELRGYILAYPVDMIIYDDELTPLQFRSIEKAFPNVRILDRGLLILEVFNKRATSARSKLQVQLARLQYLYPRLARNQPAEGNQGSDGKLGKSGETELENSRQTMKDRIALLKDKLKKTDQQSVTQRQQRNGIVRVTLVGYTNVGKSTLMRHLSKADVYIKNELFATVDSTVRNVQIDNLSFLLTDTVGFIRKLPELLIDSFKSTLDEVREADILLHVADISHPACEEQIAVVQKTLAEIGADQIATLLIYNKTDLLKPEELEGRDRQQPTEPSAAATGEYGNEVFISVEKGYNMQNMHKMLAAMILEKQLHMYAYKPPVLIFNHNGF</sequence>
<dbReference type="SUPFAM" id="SSF52540">
    <property type="entry name" value="P-loop containing nucleoside triphosphate hydrolases"/>
    <property type="match status" value="1"/>
</dbReference>
<dbReference type="InterPro" id="IPR032305">
    <property type="entry name" value="GTP-bd_M"/>
</dbReference>
<proteinExistence type="inferred from homology"/>
<comment type="subunit">
    <text evidence="5">Monomer. Associates with the 50S ribosomal subunit.</text>
</comment>
<dbReference type="InterPro" id="IPR006073">
    <property type="entry name" value="GTP-bd"/>
</dbReference>
<evidence type="ECO:0000256" key="2">
    <source>
        <dbReference type="ARBA" id="ARBA00022741"/>
    </source>
</evidence>
<dbReference type="InterPro" id="IPR016496">
    <property type="entry name" value="GTPase_HflX"/>
</dbReference>
<organism evidence="8 9">
    <name type="scientific">Dyadobacter arcticus</name>
    <dbReference type="NCBI Taxonomy" id="1078754"/>
    <lineage>
        <taxon>Bacteria</taxon>
        <taxon>Pseudomonadati</taxon>
        <taxon>Bacteroidota</taxon>
        <taxon>Cytophagia</taxon>
        <taxon>Cytophagales</taxon>
        <taxon>Spirosomataceae</taxon>
        <taxon>Dyadobacter</taxon>
    </lineage>
</organism>
<keyword evidence="5" id="KW-0963">Cytoplasm</keyword>
<evidence type="ECO:0000313" key="9">
    <source>
        <dbReference type="Proteomes" id="UP001179181"/>
    </source>
</evidence>
<evidence type="ECO:0000256" key="5">
    <source>
        <dbReference type="HAMAP-Rule" id="MF_00900"/>
    </source>
</evidence>
<evidence type="ECO:0000256" key="1">
    <source>
        <dbReference type="ARBA" id="ARBA00022723"/>
    </source>
</evidence>
<dbReference type="InterPro" id="IPR025121">
    <property type="entry name" value="GTPase_HflX_N"/>
</dbReference>
<evidence type="ECO:0000259" key="7">
    <source>
        <dbReference type="PROSITE" id="PS51705"/>
    </source>
</evidence>
<comment type="subcellular location">
    <subcellularLocation>
        <location evidence="5">Cytoplasm</location>
    </subcellularLocation>
    <text evidence="5">May associate with membranes.</text>
</comment>
<feature type="region of interest" description="Disordered" evidence="6">
    <location>
        <begin position="150"/>
        <end position="173"/>
    </location>
</feature>
<dbReference type="Gene3D" id="3.40.50.11060">
    <property type="entry name" value="GTPase HflX, N-terminal domain"/>
    <property type="match status" value="1"/>
</dbReference>
<gene>
    <name evidence="5" type="primary">hflX</name>
    <name evidence="8" type="ORF">FHS68_004373</name>
</gene>
<comment type="function">
    <text evidence="5">GTPase that associates with the 50S ribosomal subunit and may have a role during protein synthesis or ribosome biogenesis.</text>
</comment>
<dbReference type="Pfam" id="PF13167">
    <property type="entry name" value="GTP-bdg_N"/>
    <property type="match status" value="1"/>
</dbReference>
<dbReference type="InterPro" id="IPR027417">
    <property type="entry name" value="P-loop_NTPase"/>
</dbReference>
<keyword evidence="2 5" id="KW-0547">Nucleotide-binding</keyword>
<dbReference type="Gene3D" id="6.10.250.2860">
    <property type="match status" value="1"/>
</dbReference>
<dbReference type="Proteomes" id="UP001179181">
    <property type="component" value="Unassembled WGS sequence"/>
</dbReference>
<keyword evidence="9" id="KW-1185">Reference proteome</keyword>
<dbReference type="NCBIfam" id="TIGR03156">
    <property type="entry name" value="GTP_HflX"/>
    <property type="match status" value="1"/>
</dbReference>
<accession>A0ABX0UQC8</accession>
<dbReference type="PANTHER" id="PTHR10229">
    <property type="entry name" value="GTP-BINDING PROTEIN HFLX"/>
    <property type="match status" value="1"/>
</dbReference>
<feature type="domain" description="Hflx-type G" evidence="7">
    <location>
        <begin position="206"/>
        <end position="382"/>
    </location>
</feature>
<dbReference type="PANTHER" id="PTHR10229:SF0">
    <property type="entry name" value="GTP-BINDING PROTEIN 6-RELATED"/>
    <property type="match status" value="1"/>
</dbReference>
<evidence type="ECO:0000256" key="6">
    <source>
        <dbReference type="SAM" id="MobiDB-lite"/>
    </source>
</evidence>
<dbReference type="PRINTS" id="PR00326">
    <property type="entry name" value="GTP1OBG"/>
</dbReference>
<keyword evidence="3" id="KW-0460">Magnesium</keyword>
<dbReference type="PROSITE" id="PS51705">
    <property type="entry name" value="G_HFLX"/>
    <property type="match status" value="1"/>
</dbReference>
<comment type="caution">
    <text evidence="8">The sequence shown here is derived from an EMBL/GenBank/DDBJ whole genome shotgun (WGS) entry which is preliminary data.</text>
</comment>
<dbReference type="HAMAP" id="MF_00900">
    <property type="entry name" value="GTPase_HflX"/>
    <property type="match status" value="1"/>
</dbReference>